<dbReference type="SUPFAM" id="SSF52833">
    <property type="entry name" value="Thioredoxin-like"/>
    <property type="match status" value="1"/>
</dbReference>
<dbReference type="Pfam" id="PF13462">
    <property type="entry name" value="Thioredoxin_4"/>
    <property type="match status" value="1"/>
</dbReference>
<dbReference type="STRING" id="1798495.A3C19_01000"/>
<keyword evidence="3" id="KW-0560">Oxidoreductase</keyword>
<evidence type="ECO:0000259" key="7">
    <source>
        <dbReference type="Pfam" id="PF13462"/>
    </source>
</evidence>
<accession>A0A1F6DJV3</accession>
<dbReference type="Gene3D" id="3.40.30.10">
    <property type="entry name" value="Glutaredoxin"/>
    <property type="match status" value="1"/>
</dbReference>
<evidence type="ECO:0000313" key="8">
    <source>
        <dbReference type="EMBL" id="OGG61590.1"/>
    </source>
</evidence>
<dbReference type="InterPro" id="IPR012336">
    <property type="entry name" value="Thioredoxin-like_fold"/>
</dbReference>
<keyword evidence="6" id="KW-0472">Membrane</keyword>
<keyword evidence="2" id="KW-0732">Signal</keyword>
<dbReference type="AlphaFoldDB" id="A0A1F6DJV3"/>
<keyword evidence="6" id="KW-0812">Transmembrane</keyword>
<name>A0A1F6DJV3_9BACT</name>
<comment type="similarity">
    <text evidence="1">Belongs to the thioredoxin family. DsbA subfamily.</text>
</comment>
<evidence type="ECO:0000256" key="2">
    <source>
        <dbReference type="ARBA" id="ARBA00022729"/>
    </source>
</evidence>
<evidence type="ECO:0000256" key="3">
    <source>
        <dbReference type="ARBA" id="ARBA00023002"/>
    </source>
</evidence>
<protein>
    <recommendedName>
        <fullName evidence="7">Thioredoxin-like fold domain-containing protein</fullName>
    </recommendedName>
</protein>
<keyword evidence="6" id="KW-1133">Transmembrane helix</keyword>
<evidence type="ECO:0000256" key="6">
    <source>
        <dbReference type="SAM" id="Phobius"/>
    </source>
</evidence>
<evidence type="ECO:0000256" key="5">
    <source>
        <dbReference type="ARBA" id="ARBA00023284"/>
    </source>
</evidence>
<proteinExistence type="inferred from homology"/>
<dbReference type="InterPro" id="IPR036249">
    <property type="entry name" value="Thioredoxin-like_sf"/>
</dbReference>
<keyword evidence="5" id="KW-0676">Redox-active center</keyword>
<dbReference type="EMBL" id="MFLI01000019">
    <property type="protein sequence ID" value="OGG61590.1"/>
    <property type="molecule type" value="Genomic_DNA"/>
</dbReference>
<feature type="domain" description="Thioredoxin-like fold" evidence="7">
    <location>
        <begin position="47"/>
        <end position="188"/>
    </location>
</feature>
<organism evidence="8 9">
    <name type="scientific">Candidatus Kaiserbacteria bacterium RIFCSPHIGHO2_02_FULL_54_22</name>
    <dbReference type="NCBI Taxonomy" id="1798495"/>
    <lineage>
        <taxon>Bacteria</taxon>
        <taxon>Candidatus Kaiseribacteriota</taxon>
    </lineage>
</organism>
<keyword evidence="4" id="KW-1015">Disulfide bond</keyword>
<evidence type="ECO:0000256" key="1">
    <source>
        <dbReference type="ARBA" id="ARBA00005791"/>
    </source>
</evidence>
<dbReference type="PANTHER" id="PTHR13887">
    <property type="entry name" value="GLUTATHIONE S-TRANSFERASE KAPPA"/>
    <property type="match status" value="1"/>
</dbReference>
<dbReference type="GO" id="GO:0016491">
    <property type="term" value="F:oxidoreductase activity"/>
    <property type="evidence" value="ECO:0007669"/>
    <property type="project" value="UniProtKB-KW"/>
</dbReference>
<feature type="transmembrane region" description="Helical" evidence="6">
    <location>
        <begin position="6"/>
        <end position="24"/>
    </location>
</feature>
<dbReference type="PANTHER" id="PTHR13887:SF14">
    <property type="entry name" value="DISULFIDE BOND FORMATION PROTEIN D"/>
    <property type="match status" value="1"/>
</dbReference>
<dbReference type="Proteomes" id="UP000178532">
    <property type="component" value="Unassembled WGS sequence"/>
</dbReference>
<sequence>MKSSYTVPIAIVAGGLIVAAAVYISMPKTPGADAGNPALVRPVGASDHILGNPAAPVVIVEYSDFDCEFCKDLNDTLHQVIAHEGVDGKVAWVYRQFPLTELHPNALSHARAAECAAAVAGNDAFWKFSQALFANQPVNPATYGALAASVGISGDAFATCYANATAALDARIMADRQNALDAGASGTPYSLILVAGSPPIVMAGAYPYDEIQKLINHALAN</sequence>
<comment type="caution">
    <text evidence="8">The sequence shown here is derived from an EMBL/GenBank/DDBJ whole genome shotgun (WGS) entry which is preliminary data.</text>
</comment>
<evidence type="ECO:0000256" key="4">
    <source>
        <dbReference type="ARBA" id="ARBA00023157"/>
    </source>
</evidence>
<evidence type="ECO:0000313" key="9">
    <source>
        <dbReference type="Proteomes" id="UP000178532"/>
    </source>
</evidence>
<reference evidence="8 9" key="1">
    <citation type="journal article" date="2016" name="Nat. Commun.">
        <title>Thousands of microbial genomes shed light on interconnected biogeochemical processes in an aquifer system.</title>
        <authorList>
            <person name="Anantharaman K."/>
            <person name="Brown C.T."/>
            <person name="Hug L.A."/>
            <person name="Sharon I."/>
            <person name="Castelle C.J."/>
            <person name="Probst A.J."/>
            <person name="Thomas B.C."/>
            <person name="Singh A."/>
            <person name="Wilkins M.J."/>
            <person name="Karaoz U."/>
            <person name="Brodie E.L."/>
            <person name="Williams K.H."/>
            <person name="Hubbard S.S."/>
            <person name="Banfield J.F."/>
        </authorList>
    </citation>
    <scope>NUCLEOTIDE SEQUENCE [LARGE SCALE GENOMIC DNA]</scope>
</reference>
<gene>
    <name evidence="8" type="ORF">A3C19_01000</name>
</gene>